<evidence type="ECO:0000313" key="3">
    <source>
        <dbReference type="Proteomes" id="UP001596002"/>
    </source>
</evidence>
<dbReference type="InterPro" id="IPR007549">
    <property type="entry name" value="DUF512"/>
</dbReference>
<protein>
    <submittedName>
        <fullName evidence="2">DUF512 domain-containing protein</fullName>
    </submittedName>
</protein>
<accession>A0ABV9Q526</accession>
<dbReference type="InterPro" id="IPR058240">
    <property type="entry name" value="rSAM_sf"/>
</dbReference>
<comment type="caution">
    <text evidence="2">The sequence shown here is derived from an EMBL/GenBank/DDBJ whole genome shotgun (WGS) entry which is preliminary data.</text>
</comment>
<keyword evidence="3" id="KW-1185">Reference proteome</keyword>
<dbReference type="PROSITE" id="PS50106">
    <property type="entry name" value="PDZ"/>
    <property type="match status" value="1"/>
</dbReference>
<sequence length="459" mass="51296">MPKIQAVRPGSLAEELELQPGDEIKSINGQPIKDIVDYQFAITDEAIELEVIKADGEEWLIDVEKGYDESLGVDWEHPTVDRIKLCHNKCVFCFVDQIPGNMRQTLNMRDDDYRLSFLHGNFVTLTNLKQADLERIAKLKMSPLNISVHTTNPELRNFMVGHKKAGEILNQIAYLAEHEIEMNTQIVLCPEMNDGEELDRTIRELAVFWPHVRTLSVVPVGLTKHRRGLAEMRSVTPDEAAKVIDQIEAWQEQFLKKNGTAFVHAADEFYVLAGREVPPAERYDEFAQTENGVGLIRNFLDELEDLKEQIPASIQARRHVAVVTGVSPAGTIQRGIKLLEKVENLKVDLHVIRNDFYGHMVTVTGLTTGSDIVAQLKDSCTAEIIMIPDIMLKDDADIFLDDYTVERVSAELGKPVLVLPANATGLIKGALGVTEHLPPRRRYEATLANAGMLGCAGGF</sequence>
<dbReference type="Proteomes" id="UP001596002">
    <property type="component" value="Unassembled WGS sequence"/>
</dbReference>
<dbReference type="InterPro" id="IPR013785">
    <property type="entry name" value="Aldolase_TIM"/>
</dbReference>
<dbReference type="Pfam" id="PF19238">
    <property type="entry name" value="Radical_SAM_2"/>
    <property type="match status" value="1"/>
</dbReference>
<dbReference type="SUPFAM" id="SSF102114">
    <property type="entry name" value="Radical SAM enzymes"/>
    <property type="match status" value="1"/>
</dbReference>
<evidence type="ECO:0000259" key="1">
    <source>
        <dbReference type="PROSITE" id="PS50106"/>
    </source>
</evidence>
<dbReference type="Pfam" id="PF17820">
    <property type="entry name" value="PDZ_6"/>
    <property type="match status" value="1"/>
</dbReference>
<dbReference type="EMBL" id="JBHSHC010000112">
    <property type="protein sequence ID" value="MFC4768893.1"/>
    <property type="molecule type" value="Genomic_DNA"/>
</dbReference>
<dbReference type="Pfam" id="PF04459">
    <property type="entry name" value="DUF512"/>
    <property type="match status" value="1"/>
</dbReference>
<evidence type="ECO:0000313" key="2">
    <source>
        <dbReference type="EMBL" id="MFC4768893.1"/>
    </source>
</evidence>
<dbReference type="InterPro" id="IPR045375">
    <property type="entry name" value="Put_radical_SAM-like_N"/>
</dbReference>
<dbReference type="SUPFAM" id="SSF50156">
    <property type="entry name" value="PDZ domain-like"/>
    <property type="match status" value="1"/>
</dbReference>
<proteinExistence type="predicted"/>
<gene>
    <name evidence="2" type="ORF">ACFO8Q_16255</name>
</gene>
<dbReference type="Gene3D" id="3.20.20.70">
    <property type="entry name" value="Aldolase class I"/>
    <property type="match status" value="1"/>
</dbReference>
<dbReference type="InterPro" id="IPR041489">
    <property type="entry name" value="PDZ_6"/>
</dbReference>
<organism evidence="2 3">
    <name type="scientific">Effusibacillus consociatus</name>
    <dbReference type="NCBI Taxonomy" id="1117041"/>
    <lineage>
        <taxon>Bacteria</taxon>
        <taxon>Bacillati</taxon>
        <taxon>Bacillota</taxon>
        <taxon>Bacilli</taxon>
        <taxon>Bacillales</taxon>
        <taxon>Alicyclobacillaceae</taxon>
        <taxon>Effusibacillus</taxon>
    </lineage>
</organism>
<dbReference type="RefSeq" id="WP_380026845.1">
    <property type="nucleotide sequence ID" value="NZ_JBHSHC010000112.1"/>
</dbReference>
<dbReference type="Gene3D" id="2.30.42.10">
    <property type="match status" value="1"/>
</dbReference>
<feature type="domain" description="PDZ" evidence="1">
    <location>
        <begin position="4"/>
        <end position="35"/>
    </location>
</feature>
<name>A0ABV9Q526_9BACL</name>
<dbReference type="InterPro" id="IPR036034">
    <property type="entry name" value="PDZ_sf"/>
</dbReference>
<reference evidence="3" key="1">
    <citation type="journal article" date="2019" name="Int. J. Syst. Evol. Microbiol.">
        <title>The Global Catalogue of Microorganisms (GCM) 10K type strain sequencing project: providing services to taxonomists for standard genome sequencing and annotation.</title>
        <authorList>
            <consortium name="The Broad Institute Genomics Platform"/>
            <consortium name="The Broad Institute Genome Sequencing Center for Infectious Disease"/>
            <person name="Wu L."/>
            <person name="Ma J."/>
        </authorList>
    </citation>
    <scope>NUCLEOTIDE SEQUENCE [LARGE SCALE GENOMIC DNA]</scope>
    <source>
        <strain evidence="3">WYCCWR 12678</strain>
    </source>
</reference>
<dbReference type="InterPro" id="IPR001478">
    <property type="entry name" value="PDZ"/>
</dbReference>